<feature type="transmembrane region" description="Helical" evidence="1">
    <location>
        <begin position="163"/>
        <end position="189"/>
    </location>
</feature>
<organism evidence="2 3">
    <name type="scientific">Pochonia chlamydosporia 170</name>
    <dbReference type="NCBI Taxonomy" id="1380566"/>
    <lineage>
        <taxon>Eukaryota</taxon>
        <taxon>Fungi</taxon>
        <taxon>Dikarya</taxon>
        <taxon>Ascomycota</taxon>
        <taxon>Pezizomycotina</taxon>
        <taxon>Sordariomycetes</taxon>
        <taxon>Hypocreomycetidae</taxon>
        <taxon>Hypocreales</taxon>
        <taxon>Clavicipitaceae</taxon>
        <taxon>Pochonia</taxon>
    </lineage>
</organism>
<feature type="transmembrane region" description="Helical" evidence="1">
    <location>
        <begin position="125"/>
        <end position="143"/>
    </location>
</feature>
<dbReference type="KEGG" id="pchm:VFPPC_14477"/>
<dbReference type="AlphaFoldDB" id="A0A179FBT0"/>
<accession>A0A179FBT0</accession>
<dbReference type="EMBL" id="LSBJ02000006">
    <property type="protein sequence ID" value="OAQ62807.1"/>
    <property type="molecule type" value="Genomic_DNA"/>
</dbReference>
<feature type="transmembrane region" description="Helical" evidence="1">
    <location>
        <begin position="44"/>
        <end position="64"/>
    </location>
</feature>
<gene>
    <name evidence="2" type="ORF">VFPPC_14477</name>
</gene>
<evidence type="ECO:0000313" key="2">
    <source>
        <dbReference type="EMBL" id="OAQ62807.1"/>
    </source>
</evidence>
<name>A0A179FBT0_METCM</name>
<feature type="transmembrane region" description="Helical" evidence="1">
    <location>
        <begin position="255"/>
        <end position="275"/>
    </location>
</feature>
<comment type="caution">
    <text evidence="2">The sequence shown here is derived from an EMBL/GenBank/DDBJ whole genome shotgun (WGS) entry which is preliminary data.</text>
</comment>
<keyword evidence="1" id="KW-0472">Membrane</keyword>
<keyword evidence="3" id="KW-1185">Reference proteome</keyword>
<feature type="transmembrane region" description="Helical" evidence="1">
    <location>
        <begin position="311"/>
        <end position="329"/>
    </location>
</feature>
<keyword evidence="1" id="KW-0812">Transmembrane</keyword>
<protein>
    <submittedName>
        <fullName evidence="2">Uncharacterized protein</fullName>
    </submittedName>
</protein>
<feature type="transmembrane region" description="Helical" evidence="1">
    <location>
        <begin position="574"/>
        <end position="596"/>
    </location>
</feature>
<feature type="transmembrane region" description="Helical" evidence="1">
    <location>
        <begin position="12"/>
        <end position="32"/>
    </location>
</feature>
<dbReference type="OrthoDB" id="4940943at2759"/>
<reference evidence="2 3" key="1">
    <citation type="journal article" date="2016" name="PLoS Pathog.">
        <title>Biosynthesis of antibiotic leucinostatins in bio-control fungus Purpureocillium lilacinum and their inhibition on phytophthora revealed by genome mining.</title>
        <authorList>
            <person name="Wang G."/>
            <person name="Liu Z."/>
            <person name="Lin R."/>
            <person name="Li E."/>
            <person name="Mao Z."/>
            <person name="Ling J."/>
            <person name="Yang Y."/>
            <person name="Yin W.B."/>
            <person name="Xie B."/>
        </authorList>
    </citation>
    <scope>NUCLEOTIDE SEQUENCE [LARGE SCALE GENOMIC DNA]</scope>
    <source>
        <strain evidence="2">170</strain>
    </source>
</reference>
<dbReference type="Gene3D" id="1.20.58.340">
    <property type="entry name" value="Magnesium transport protein CorA, transmembrane region"/>
    <property type="match status" value="1"/>
</dbReference>
<dbReference type="RefSeq" id="XP_018140387.1">
    <property type="nucleotide sequence ID" value="XM_018292245.1"/>
</dbReference>
<evidence type="ECO:0000313" key="3">
    <source>
        <dbReference type="Proteomes" id="UP000078397"/>
    </source>
</evidence>
<evidence type="ECO:0000256" key="1">
    <source>
        <dbReference type="SAM" id="Phobius"/>
    </source>
</evidence>
<dbReference type="GeneID" id="28856239"/>
<sequence length="653" mass="71006">MDASRYQLVDSLYGPGTVGAWLLTLCAVLISWTLNKSSRRKDTISIDFIGALLLPLIAAGHLIFQVSRLPYSVVETITSTNAEIQQYASALEAPLNICETFSMVSLLAATICGPWWDSGPKLRRLGAVLVTGLLSWGTENLMFAKATLKGVKVSDATLSRPYLFFVTPLVATTWGFIVLCVLVGGMVWITGRINIKKARKSEADLEDIRRIWSQKYNSTVSTLETSGKGVTRAQMAKLNAMDLDMTRRDAVAMKAISLMTMLFLPGSFLSAIYSMSFFSYTTTKETTVAETSQHFFLIPESNGSMSNLDQILALTGGVLVLLWTVRAAYLSRKKTVAVGQSKSDNALHQGSLPNYALTSGQQLSSKLLEYGPLARNPNHQLPHSFAGLEIQMKHRLAITVLVAALSAGVWSKSSFITPPPPGPVGNYQDNPTHKEGQKLKFQWTSDLESTDLSMWQQYPTPPDGKGTVYFQPLLEGTKDTNFTWTVSLDRFSRNISKGEDAILYLALYDPKTNARDATCHYFNVTIASAMVSPSVSTTVSTSPASSMSMLTPTATSTAVLPETSSSGLSKGATAGIAVGAIIGGLLLIGGLGFLAWRCFRGRREDVREPVAVQQVVIDGPELAGSACEAYREGRKHTQNYWPQPICEAPSEKT</sequence>
<keyword evidence="1" id="KW-1133">Transmembrane helix</keyword>
<dbReference type="Proteomes" id="UP000078397">
    <property type="component" value="Unassembled WGS sequence"/>
</dbReference>
<proteinExistence type="predicted"/>